<dbReference type="AlphaFoldDB" id="A0A3A9YWL1"/>
<keyword evidence="6" id="KW-0046">Antibiotic resistance</keyword>
<keyword evidence="4 7" id="KW-1133">Transmembrane helix</keyword>
<evidence type="ECO:0000256" key="1">
    <source>
        <dbReference type="ARBA" id="ARBA00004651"/>
    </source>
</evidence>
<protein>
    <submittedName>
        <fullName evidence="9">MFS transporter</fullName>
    </submittedName>
</protein>
<comment type="subcellular location">
    <subcellularLocation>
        <location evidence="1">Cell membrane</location>
        <topology evidence="1">Multi-pass membrane protein</topology>
    </subcellularLocation>
</comment>
<feature type="transmembrane region" description="Helical" evidence="7">
    <location>
        <begin position="245"/>
        <end position="266"/>
    </location>
</feature>
<dbReference type="InterPro" id="IPR020846">
    <property type="entry name" value="MFS_dom"/>
</dbReference>
<name>A0A3A9YWL1_9ACTN</name>
<gene>
    <name evidence="9" type="ORF">D7294_18415</name>
</gene>
<dbReference type="InterPro" id="IPR011701">
    <property type="entry name" value="MFS"/>
</dbReference>
<reference evidence="9 10" key="1">
    <citation type="journal article" date="2014" name="Int. J. Syst. Evol. Microbiol.">
        <title>Streptomyces hoynatensis sp. nov., isolated from deep marine sediment.</title>
        <authorList>
            <person name="Veyisoglu A."/>
            <person name="Sahin N."/>
        </authorList>
    </citation>
    <scope>NUCLEOTIDE SEQUENCE [LARGE SCALE GENOMIC DNA]</scope>
    <source>
        <strain evidence="9 10">KCTC 29097</strain>
    </source>
</reference>
<dbReference type="GO" id="GO:0005886">
    <property type="term" value="C:plasma membrane"/>
    <property type="evidence" value="ECO:0007669"/>
    <property type="project" value="UniProtKB-SubCell"/>
</dbReference>
<evidence type="ECO:0000256" key="6">
    <source>
        <dbReference type="ARBA" id="ARBA00023251"/>
    </source>
</evidence>
<dbReference type="InterPro" id="IPR036259">
    <property type="entry name" value="MFS_trans_sf"/>
</dbReference>
<evidence type="ECO:0000256" key="7">
    <source>
        <dbReference type="SAM" id="Phobius"/>
    </source>
</evidence>
<keyword evidence="5 7" id="KW-0472">Membrane</keyword>
<feature type="transmembrane region" description="Helical" evidence="7">
    <location>
        <begin position="98"/>
        <end position="120"/>
    </location>
</feature>
<dbReference type="OrthoDB" id="3217935at2"/>
<dbReference type="SUPFAM" id="SSF103473">
    <property type="entry name" value="MFS general substrate transporter"/>
    <property type="match status" value="1"/>
</dbReference>
<proteinExistence type="predicted"/>
<feature type="transmembrane region" description="Helical" evidence="7">
    <location>
        <begin position="424"/>
        <end position="441"/>
    </location>
</feature>
<dbReference type="PANTHER" id="PTHR42718">
    <property type="entry name" value="MAJOR FACILITATOR SUPERFAMILY MULTIDRUG TRANSPORTER MFSC"/>
    <property type="match status" value="1"/>
</dbReference>
<evidence type="ECO:0000256" key="3">
    <source>
        <dbReference type="ARBA" id="ARBA00022692"/>
    </source>
</evidence>
<dbReference type="GO" id="GO:0022857">
    <property type="term" value="F:transmembrane transporter activity"/>
    <property type="evidence" value="ECO:0007669"/>
    <property type="project" value="InterPro"/>
</dbReference>
<sequence>MRSPAPRRASGRLARALGPFRGVPWAGNYPAAAALVLLALCPFLVLTTATTLMRPLLMEHLGATAFQLQLTAGLGNAGYAFGAVLAADLTLRLQRRHVYLIAQGGFVLASVLALIAPVIYVFSVGMVLQGLFTGILLVVALPPLITTHGVERLPTTAAIVSLGLFGVVTIGPLVGGIVGSVGGWRLLFTIFAILAAIGLGIGVLTFERNEPPNRSAGFDWLAIPPALGATVLPFFGVSWLSRSSFGHAAFLAPLALGLLLGVLLVASQYRKATPLMPVRPISSTFPVAGTAGAMIVGASFTALIELSEAYLLEVTRYEPARIGGLLITQLAGVLIAALLLRQALPTKWTPYLALSGLVGVAAGGVVLLFVTSSNAGALMPAAAFCLGYGAGAGVAPGLFLAGLSTPAARIGATFALVELLRSEAAFLVGPILLHVAMTSGFPGGFRLAVGITLIVVVAGMLLLLLVFLLGGVLPHRPRLEEWMRGGPTAYRSPPLLANVRNR</sequence>
<evidence type="ECO:0000256" key="4">
    <source>
        <dbReference type="ARBA" id="ARBA00022989"/>
    </source>
</evidence>
<keyword evidence="2" id="KW-0813">Transport</keyword>
<feature type="domain" description="Major facilitator superfamily (MFS) profile" evidence="8">
    <location>
        <begin position="31"/>
        <end position="476"/>
    </location>
</feature>
<dbReference type="Gene3D" id="1.20.1720.10">
    <property type="entry name" value="Multidrug resistance protein D"/>
    <property type="match status" value="1"/>
</dbReference>
<organism evidence="9 10">
    <name type="scientific">Streptomyces hoynatensis</name>
    <dbReference type="NCBI Taxonomy" id="1141874"/>
    <lineage>
        <taxon>Bacteria</taxon>
        <taxon>Bacillati</taxon>
        <taxon>Actinomycetota</taxon>
        <taxon>Actinomycetes</taxon>
        <taxon>Kitasatosporales</taxon>
        <taxon>Streptomycetaceae</taxon>
        <taxon>Streptomyces</taxon>
    </lineage>
</organism>
<dbReference type="EMBL" id="RBAL01000010">
    <property type="protein sequence ID" value="RKN40423.1"/>
    <property type="molecule type" value="Genomic_DNA"/>
</dbReference>
<dbReference type="PANTHER" id="PTHR42718:SF9">
    <property type="entry name" value="MAJOR FACILITATOR SUPERFAMILY MULTIDRUG TRANSPORTER MFSC"/>
    <property type="match status" value="1"/>
</dbReference>
<feature type="transmembrane region" description="Helical" evidence="7">
    <location>
        <begin position="287"/>
        <end position="310"/>
    </location>
</feature>
<feature type="transmembrane region" description="Helical" evidence="7">
    <location>
        <begin position="65"/>
        <end position="86"/>
    </location>
</feature>
<evidence type="ECO:0000313" key="9">
    <source>
        <dbReference type="EMBL" id="RKN40423.1"/>
    </source>
</evidence>
<dbReference type="Proteomes" id="UP000272474">
    <property type="component" value="Unassembled WGS sequence"/>
</dbReference>
<comment type="caution">
    <text evidence="9">The sequence shown here is derived from an EMBL/GenBank/DDBJ whole genome shotgun (WGS) entry which is preliminary data.</text>
</comment>
<feature type="transmembrane region" description="Helical" evidence="7">
    <location>
        <begin position="157"/>
        <end position="178"/>
    </location>
</feature>
<feature type="transmembrane region" description="Helical" evidence="7">
    <location>
        <begin position="218"/>
        <end position="239"/>
    </location>
</feature>
<dbReference type="RefSeq" id="WP_120681106.1">
    <property type="nucleotide sequence ID" value="NZ_RBAL01000010.1"/>
</dbReference>
<feature type="transmembrane region" description="Helical" evidence="7">
    <location>
        <begin position="31"/>
        <end position="53"/>
    </location>
</feature>
<feature type="transmembrane region" description="Helical" evidence="7">
    <location>
        <begin position="447"/>
        <end position="473"/>
    </location>
</feature>
<feature type="transmembrane region" description="Helical" evidence="7">
    <location>
        <begin position="184"/>
        <end position="206"/>
    </location>
</feature>
<evidence type="ECO:0000256" key="5">
    <source>
        <dbReference type="ARBA" id="ARBA00023136"/>
    </source>
</evidence>
<keyword evidence="10" id="KW-1185">Reference proteome</keyword>
<evidence type="ECO:0000259" key="8">
    <source>
        <dbReference type="PROSITE" id="PS50850"/>
    </source>
</evidence>
<evidence type="ECO:0000313" key="10">
    <source>
        <dbReference type="Proteomes" id="UP000272474"/>
    </source>
</evidence>
<dbReference type="Pfam" id="PF07690">
    <property type="entry name" value="MFS_1"/>
    <property type="match status" value="1"/>
</dbReference>
<feature type="transmembrane region" description="Helical" evidence="7">
    <location>
        <begin position="322"/>
        <end position="340"/>
    </location>
</feature>
<keyword evidence="3 7" id="KW-0812">Transmembrane</keyword>
<dbReference type="PROSITE" id="PS50850">
    <property type="entry name" value="MFS"/>
    <property type="match status" value="1"/>
</dbReference>
<dbReference type="GO" id="GO:0046677">
    <property type="term" value="P:response to antibiotic"/>
    <property type="evidence" value="ECO:0007669"/>
    <property type="project" value="UniProtKB-KW"/>
</dbReference>
<feature type="transmembrane region" description="Helical" evidence="7">
    <location>
        <begin position="352"/>
        <end position="371"/>
    </location>
</feature>
<feature type="transmembrane region" description="Helical" evidence="7">
    <location>
        <begin position="377"/>
        <end position="403"/>
    </location>
</feature>
<feature type="transmembrane region" description="Helical" evidence="7">
    <location>
        <begin position="126"/>
        <end position="145"/>
    </location>
</feature>
<evidence type="ECO:0000256" key="2">
    <source>
        <dbReference type="ARBA" id="ARBA00022448"/>
    </source>
</evidence>
<accession>A0A3A9YWL1</accession>